<accession>A0A166NZ65</accession>
<feature type="non-terminal residue" evidence="1">
    <location>
        <position position="1"/>
    </location>
</feature>
<reference evidence="1" key="1">
    <citation type="journal article" date="2016" name="Mol. Biol. Evol.">
        <title>Comparative Genomics of Early-Diverging Mushroom-Forming Fungi Provides Insights into the Origins of Lignocellulose Decay Capabilities.</title>
        <authorList>
            <person name="Nagy L.G."/>
            <person name="Riley R."/>
            <person name="Tritt A."/>
            <person name="Adam C."/>
            <person name="Daum C."/>
            <person name="Floudas D."/>
            <person name="Sun H."/>
            <person name="Yadav J.S."/>
            <person name="Pangilinan J."/>
            <person name="Larsson K.H."/>
            <person name="Matsuura K."/>
            <person name="Barry K."/>
            <person name="Labutti K."/>
            <person name="Kuo R."/>
            <person name="Ohm R.A."/>
            <person name="Bhattacharya S.S."/>
            <person name="Shirouzu T."/>
            <person name="Yoshinaga Y."/>
            <person name="Martin F.M."/>
            <person name="Grigoriev I.V."/>
            <person name="Hibbett D.S."/>
        </authorList>
    </citation>
    <scope>NUCLEOTIDE SEQUENCE [LARGE SCALE GENOMIC DNA]</scope>
    <source>
        <strain evidence="1">CBS 109695</strain>
    </source>
</reference>
<evidence type="ECO:0000313" key="1">
    <source>
        <dbReference type="EMBL" id="KZP25531.1"/>
    </source>
</evidence>
<organism evidence="1">
    <name type="scientific">Athelia psychrophila</name>
    <dbReference type="NCBI Taxonomy" id="1759441"/>
    <lineage>
        <taxon>Eukaryota</taxon>
        <taxon>Fungi</taxon>
        <taxon>Dikarya</taxon>
        <taxon>Basidiomycota</taxon>
        <taxon>Agaricomycotina</taxon>
        <taxon>Agaricomycetes</taxon>
        <taxon>Agaricomycetidae</taxon>
        <taxon>Atheliales</taxon>
        <taxon>Atheliaceae</taxon>
        <taxon>Athelia</taxon>
    </lineage>
</organism>
<protein>
    <submittedName>
        <fullName evidence="1">Uncharacterized protein</fullName>
    </submittedName>
</protein>
<gene>
    <name evidence="1" type="ORF">FIBSPDRAFT_929194</name>
</gene>
<dbReference type="AlphaFoldDB" id="A0A166NZ65"/>
<name>A0A166NZ65_9AGAM</name>
<dbReference type="EMBL" id="KV417520">
    <property type="protein sequence ID" value="KZP25531.1"/>
    <property type="molecule type" value="Genomic_DNA"/>
</dbReference>
<sequence>MDLGERSEYALFVGTAEWTRDPEAEEDRNDMFVEVKVDGASEAVRTMFAKTARWDDNLK</sequence>
<proteinExistence type="predicted"/>